<dbReference type="Gene3D" id="2.130.10.10">
    <property type="entry name" value="YVTN repeat-like/Quinoprotein amine dehydrogenase"/>
    <property type="match status" value="2"/>
</dbReference>
<feature type="region of interest" description="Disordered" evidence="4">
    <location>
        <begin position="284"/>
        <end position="303"/>
    </location>
</feature>
<dbReference type="InterPro" id="IPR045151">
    <property type="entry name" value="DCAF8"/>
</dbReference>
<feature type="compositionally biased region" description="Basic and acidic residues" evidence="4">
    <location>
        <begin position="762"/>
        <end position="773"/>
    </location>
</feature>
<dbReference type="STRING" id="215243.A0A0D2E1P5"/>
<dbReference type="OrthoDB" id="4869960at2759"/>
<dbReference type="AlphaFoldDB" id="A0A0D2E1P5"/>
<feature type="region of interest" description="Disordered" evidence="4">
    <location>
        <begin position="797"/>
        <end position="870"/>
    </location>
</feature>
<dbReference type="PANTHER" id="PTHR15574:SF40">
    <property type="entry name" value="WD AND TETRATRICOPEPTIDE REPEATS PROTEIN 1"/>
    <property type="match status" value="1"/>
</dbReference>
<keyword evidence="2" id="KW-0677">Repeat</keyword>
<accession>A0A0D2E1P5</accession>
<dbReference type="GO" id="GO:0080008">
    <property type="term" value="C:Cul4-RING E3 ubiquitin ligase complex"/>
    <property type="evidence" value="ECO:0007669"/>
    <property type="project" value="TreeGrafter"/>
</dbReference>
<keyword evidence="6" id="KW-1185">Reference proteome</keyword>
<dbReference type="GeneID" id="27359333"/>
<feature type="compositionally biased region" description="Basic residues" evidence="4">
    <location>
        <begin position="380"/>
        <end position="391"/>
    </location>
</feature>
<dbReference type="VEuPathDB" id="FungiDB:PV06_07259"/>
<dbReference type="GO" id="GO:0005737">
    <property type="term" value="C:cytoplasm"/>
    <property type="evidence" value="ECO:0007669"/>
    <property type="project" value="TreeGrafter"/>
</dbReference>
<feature type="repeat" description="WD" evidence="3">
    <location>
        <begin position="90"/>
        <end position="126"/>
    </location>
</feature>
<feature type="region of interest" description="Disordered" evidence="4">
    <location>
        <begin position="365"/>
        <end position="423"/>
    </location>
</feature>
<dbReference type="RefSeq" id="XP_016261945.1">
    <property type="nucleotide sequence ID" value="XM_016408465.1"/>
</dbReference>
<gene>
    <name evidence="5" type="ORF">PV06_07259</name>
</gene>
<dbReference type="SUPFAM" id="SSF50978">
    <property type="entry name" value="WD40 repeat-like"/>
    <property type="match status" value="1"/>
</dbReference>
<feature type="repeat" description="WD" evidence="3">
    <location>
        <begin position="41"/>
        <end position="72"/>
    </location>
</feature>
<feature type="repeat" description="WD" evidence="3">
    <location>
        <begin position="169"/>
        <end position="210"/>
    </location>
</feature>
<dbReference type="Pfam" id="PF00400">
    <property type="entry name" value="WD40"/>
    <property type="match status" value="4"/>
</dbReference>
<dbReference type="GO" id="GO:0045717">
    <property type="term" value="P:negative regulation of fatty acid biosynthetic process"/>
    <property type="evidence" value="ECO:0007669"/>
    <property type="project" value="TreeGrafter"/>
</dbReference>
<feature type="compositionally biased region" description="Polar residues" evidence="4">
    <location>
        <begin position="797"/>
        <end position="817"/>
    </location>
</feature>
<keyword evidence="1 3" id="KW-0853">WD repeat</keyword>
<organism evidence="5 6">
    <name type="scientific">Exophiala oligosperma</name>
    <dbReference type="NCBI Taxonomy" id="215243"/>
    <lineage>
        <taxon>Eukaryota</taxon>
        <taxon>Fungi</taxon>
        <taxon>Dikarya</taxon>
        <taxon>Ascomycota</taxon>
        <taxon>Pezizomycotina</taxon>
        <taxon>Eurotiomycetes</taxon>
        <taxon>Chaetothyriomycetidae</taxon>
        <taxon>Chaetothyriales</taxon>
        <taxon>Herpotrichiellaceae</taxon>
        <taxon>Exophiala</taxon>
    </lineage>
</organism>
<dbReference type="PROSITE" id="PS50082">
    <property type="entry name" value="WD_REPEATS_2"/>
    <property type="match status" value="3"/>
</dbReference>
<dbReference type="InterPro" id="IPR036322">
    <property type="entry name" value="WD40_repeat_dom_sf"/>
</dbReference>
<evidence type="ECO:0000256" key="3">
    <source>
        <dbReference type="PROSITE-ProRule" id="PRU00221"/>
    </source>
</evidence>
<sequence>MDKVDGKLLRYRIGAAGGSRTVKSLYGDKSWVEDLDIVNELGAHTGCVNALSWSTSGSLLASGSDDTYLNIWGYNPASDSKPFSLNTSVHTGHVANIFSVKFMPHSSDRTVVSCAGDSEVRVFDLEYAGVARGPTTDQGHSTSTRSRRVNAFFRNARWLNESNTNARVYRSHADRVKRIVTESSPHLFLTCSEDGEVRQWDLRQPSSAYPRPRGGSGYGRYRGEGALVTGDGCPPPLISYKKYGLDLNTISCAPSQPQYIALGGAHLHCFLHDRRMLGRDLEAEKGRPASSAQKPVVGTHEDESMAGATRCVRRFAPNNRRKMGLTDHGHITACKISNANPNEMIASWSGDHVYSFDIVKSPDAREAESRADRAFQAARLRNRSERKRKRARGDGSSTSLAEAASASRRLRRVPDDRQEEGRTALLARYSDGDSEVISIPREESVESASPHEFLLTEAQQVAEQVARSLVQLRKTLFDFSATLSEEVAAVMENTSELTPHTASFTAVLGLCAGLLPQMDEIIRTWSYPVNPSEEDVMFQNTLRYNREAAWRLVQGAGCLARSMGGRLQSLSSAPDVRLARFSAVKPPAHEGKNIGKGSQFCYDFLKAILLWIDGGREAVLREFKRPAHVSNESRRFPLDDDDTVETCVPKLETYFLELAEDDVPVVDIDANRFERDDRRLIFPSQVSAVQAFIGALTNIKLEFNQGMSAPSDATERITRIMDKGAAARFWGVKVGRSLLMRAGEGINFDFVNRAFGGIRSHVVPDSDNERSQEDVDPDEADRSVESLDVVTGLNLATQQQASGSSAESPETVRGTTEGSDRSDIEIDMNPAVEVEDANADEEEDEDEDEDDNEDDQSDSDHDDEDDDDDDAGAYAIERILFRRRAGFRRGPRERASVNLHVPYSSHSKAYKGHCNARTVKDVNYYGLNDEYVVSGSDDGNFFIWDRKTCKIMNILKGDGEVVNVIQGHPYEPILAVSGIDSTVKIFGNGGDSRERYDAAHGIDVANPSGVEHPSLRFGPRQRFRRMRYGLIEDGDEDEDEEEPTAARNGTSSANGGLESRRALQNEYAITSQNDAARRQGGGDTFVTESMMNRVALAIQQGELDIIVGQLVEQLGGQEEARNAVDDNCEVM</sequence>
<dbReference type="SMART" id="SM00320">
    <property type="entry name" value="WD40"/>
    <property type="match status" value="6"/>
</dbReference>
<reference evidence="5 6" key="1">
    <citation type="submission" date="2015-01" db="EMBL/GenBank/DDBJ databases">
        <title>The Genome Sequence of Exophiala oligosperma CBS72588.</title>
        <authorList>
            <consortium name="The Broad Institute Genomics Platform"/>
            <person name="Cuomo C."/>
            <person name="de Hoog S."/>
            <person name="Gorbushina A."/>
            <person name="Stielow B."/>
            <person name="Teixiera M."/>
            <person name="Abouelleil A."/>
            <person name="Chapman S.B."/>
            <person name="Priest M."/>
            <person name="Young S.K."/>
            <person name="Wortman J."/>
            <person name="Nusbaum C."/>
            <person name="Birren B."/>
        </authorList>
    </citation>
    <scope>NUCLEOTIDE SEQUENCE [LARGE SCALE GENOMIC DNA]</scope>
    <source>
        <strain evidence="5 6">CBS 72588</strain>
    </source>
</reference>
<protein>
    <submittedName>
        <fullName evidence="5">Uncharacterized protein</fullName>
    </submittedName>
</protein>
<dbReference type="Proteomes" id="UP000053342">
    <property type="component" value="Unassembled WGS sequence"/>
</dbReference>
<evidence type="ECO:0000313" key="5">
    <source>
        <dbReference type="EMBL" id="KIW41729.1"/>
    </source>
</evidence>
<feature type="compositionally biased region" description="Acidic residues" evidence="4">
    <location>
        <begin position="1032"/>
        <end position="1043"/>
    </location>
</feature>
<dbReference type="EMBL" id="KN847337">
    <property type="protein sequence ID" value="KIW41729.1"/>
    <property type="molecule type" value="Genomic_DNA"/>
</dbReference>
<name>A0A0D2E1P5_9EURO</name>
<evidence type="ECO:0000256" key="1">
    <source>
        <dbReference type="ARBA" id="ARBA00022574"/>
    </source>
</evidence>
<dbReference type="InterPro" id="IPR015943">
    <property type="entry name" value="WD40/YVTN_repeat-like_dom_sf"/>
</dbReference>
<feature type="compositionally biased region" description="Acidic residues" evidence="4">
    <location>
        <begin position="833"/>
        <end position="870"/>
    </location>
</feature>
<dbReference type="PANTHER" id="PTHR15574">
    <property type="entry name" value="WD REPEAT DOMAIN-CONTAINING FAMILY"/>
    <property type="match status" value="1"/>
</dbReference>
<proteinExistence type="predicted"/>
<evidence type="ECO:0000256" key="2">
    <source>
        <dbReference type="ARBA" id="ARBA00022737"/>
    </source>
</evidence>
<feature type="region of interest" description="Disordered" evidence="4">
    <location>
        <begin position="1032"/>
        <end position="1057"/>
    </location>
</feature>
<evidence type="ECO:0000256" key="4">
    <source>
        <dbReference type="SAM" id="MobiDB-lite"/>
    </source>
</evidence>
<dbReference type="PROSITE" id="PS50294">
    <property type="entry name" value="WD_REPEATS_REGION"/>
    <property type="match status" value="2"/>
</dbReference>
<feature type="compositionally biased region" description="Basic and acidic residues" evidence="4">
    <location>
        <begin position="412"/>
        <end position="422"/>
    </location>
</feature>
<feature type="region of interest" description="Disordered" evidence="4">
    <location>
        <begin position="761"/>
        <end position="784"/>
    </location>
</feature>
<evidence type="ECO:0000313" key="6">
    <source>
        <dbReference type="Proteomes" id="UP000053342"/>
    </source>
</evidence>
<dbReference type="InterPro" id="IPR001680">
    <property type="entry name" value="WD40_rpt"/>
</dbReference>
<feature type="compositionally biased region" description="Low complexity" evidence="4">
    <location>
        <begin position="396"/>
        <end position="407"/>
    </location>
</feature>